<dbReference type="Proteomes" id="UP000233458">
    <property type="component" value="Chromosome"/>
</dbReference>
<dbReference type="Gene3D" id="2.30.30.910">
    <property type="match status" value="1"/>
</dbReference>
<evidence type="ECO:0000256" key="5">
    <source>
        <dbReference type="RuleBase" id="RU362076"/>
    </source>
</evidence>
<evidence type="ECO:0000256" key="2">
    <source>
        <dbReference type="ARBA" id="ARBA00016013"/>
    </source>
</evidence>
<keyword evidence="8" id="KW-0282">Flagellum</keyword>
<evidence type="ECO:0000313" key="8">
    <source>
        <dbReference type="EMBL" id="AUG51384.1"/>
    </source>
</evidence>
<feature type="domain" description="FlgD/Vpr Ig-like" evidence="7">
    <location>
        <begin position="124"/>
        <end position="192"/>
    </location>
</feature>
<protein>
    <recommendedName>
        <fullName evidence="2 5">Basal-body rod modification protein FlgD</fullName>
    </recommendedName>
</protein>
<evidence type="ECO:0000256" key="4">
    <source>
        <dbReference type="ARBA" id="ARBA00024746"/>
    </source>
</evidence>
<evidence type="ECO:0000256" key="6">
    <source>
        <dbReference type="SAM" id="MobiDB-lite"/>
    </source>
</evidence>
<comment type="function">
    <text evidence="4 5">Required for flagellar hook formation. May act as a scaffolding protein.</text>
</comment>
<keyword evidence="9" id="KW-1185">Reference proteome</keyword>
<accession>A0ABM6Q4G9</accession>
<feature type="region of interest" description="Disordered" evidence="6">
    <location>
        <begin position="15"/>
        <end position="36"/>
    </location>
</feature>
<dbReference type="Pfam" id="PF13860">
    <property type="entry name" value="FlgD_ig"/>
    <property type="match status" value="1"/>
</dbReference>
<reference evidence="8 9" key="1">
    <citation type="submission" date="2017-10" db="EMBL/GenBank/DDBJ databases">
        <title>Biodiversity and function of Thalassospira species in the particle-attached aromatic-hydrocarbon-degrading consortia from the surface seawater of the China South Sea.</title>
        <authorList>
            <person name="Dong C."/>
            <person name="Liu R."/>
            <person name="Shao Z."/>
        </authorList>
    </citation>
    <scope>NUCLEOTIDE SEQUENCE [LARGE SCALE GENOMIC DNA]</scope>
    <source>
        <strain evidence="8 9">CSC3H3</strain>
    </source>
</reference>
<evidence type="ECO:0000256" key="3">
    <source>
        <dbReference type="ARBA" id="ARBA00022795"/>
    </source>
</evidence>
<keyword evidence="8" id="KW-0969">Cilium</keyword>
<gene>
    <name evidence="8" type="ORF">CSC3H3_00605</name>
</gene>
<keyword evidence="8" id="KW-0966">Cell projection</keyword>
<organism evidence="8 9">
    <name type="scientific">Thalassospira marina</name>
    <dbReference type="NCBI Taxonomy" id="2048283"/>
    <lineage>
        <taxon>Bacteria</taxon>
        <taxon>Pseudomonadati</taxon>
        <taxon>Pseudomonadota</taxon>
        <taxon>Alphaproteobacteria</taxon>
        <taxon>Rhodospirillales</taxon>
        <taxon>Thalassospiraceae</taxon>
        <taxon>Thalassospira</taxon>
    </lineage>
</organism>
<dbReference type="Pfam" id="PF03963">
    <property type="entry name" value="FlgD"/>
    <property type="match status" value="1"/>
</dbReference>
<keyword evidence="3 5" id="KW-1005">Bacterial flagellum biogenesis</keyword>
<comment type="similarity">
    <text evidence="1 5">Belongs to the FlgD family.</text>
</comment>
<dbReference type="InterPro" id="IPR005648">
    <property type="entry name" value="FlgD"/>
</dbReference>
<name>A0ABM6Q4G9_9PROT</name>
<dbReference type="EMBL" id="CP024199">
    <property type="protein sequence ID" value="AUG51384.1"/>
    <property type="molecule type" value="Genomic_DNA"/>
</dbReference>
<sequence length="238" mass="24566">MSFLSGLTTSTLSAATSSATTSSSTSSTSSSSASSAASSTYDTYMTLLLTQLQNQNPTDPEDTSEITTQLATFEQLNLAEQNNSLLTDLSSSLQSLQGVVENSAAQSYLGTDIVALGDSAPLEDGEAEWYFVLDDDAASVNLKVTDDDGNVVYQTTTTGNEGSNNFVWDGTQSEGTVATSGVYTLSVTATDSSGNAIDSQTLMTGVVSALDLTGDDAVLYVNGVDVDLDDVQGAQTVS</sequence>
<evidence type="ECO:0000313" key="9">
    <source>
        <dbReference type="Proteomes" id="UP000233458"/>
    </source>
</evidence>
<dbReference type="InterPro" id="IPR025965">
    <property type="entry name" value="FlgD/Vpr_Ig-like"/>
</dbReference>
<evidence type="ECO:0000256" key="1">
    <source>
        <dbReference type="ARBA" id="ARBA00010577"/>
    </source>
</evidence>
<proteinExistence type="inferred from homology"/>
<dbReference type="RefSeq" id="WP_101283044.1">
    <property type="nucleotide sequence ID" value="NZ_CP024199.1"/>
</dbReference>
<evidence type="ECO:0000259" key="7">
    <source>
        <dbReference type="Pfam" id="PF13860"/>
    </source>
</evidence>
<dbReference type="Gene3D" id="2.60.40.4070">
    <property type="match status" value="1"/>
</dbReference>